<feature type="transmembrane region" description="Helical" evidence="8">
    <location>
        <begin position="174"/>
        <end position="197"/>
    </location>
</feature>
<feature type="transmembrane region" description="Helical" evidence="8">
    <location>
        <begin position="218"/>
        <end position="241"/>
    </location>
</feature>
<accession>A0AA86AN99</accession>
<dbReference type="GO" id="GO:0005886">
    <property type="term" value="C:plasma membrane"/>
    <property type="evidence" value="ECO:0007669"/>
    <property type="project" value="UniProtKB-SubCell"/>
</dbReference>
<dbReference type="Gene3D" id="3.40.1710.10">
    <property type="entry name" value="abc type-2 transporter like domain"/>
    <property type="match status" value="1"/>
</dbReference>
<keyword evidence="10" id="KW-0547">Nucleotide-binding</keyword>
<reference evidence="10 11" key="1">
    <citation type="journal article" date="2014" name="Environ. Microbiol.">
        <title>Insights into organohalide respiration and the versatile catabolism of Sulfurospirillum multivorans gained from comparative genomics and physiological studies.</title>
        <authorList>
            <person name="Goris T."/>
            <person name="Schubert T."/>
            <person name="Gadkari J."/>
            <person name="Wubet T."/>
            <person name="Tarkka M."/>
            <person name="Buscot F."/>
            <person name="Adrian L."/>
            <person name="Diekert G."/>
        </authorList>
    </citation>
    <scope>NUCLEOTIDE SEQUENCE [LARGE SCALE GENOMIC DNA]</scope>
    <source>
        <strain evidence="11">DM 12446 / JCM 15788 / NBRC 109480</strain>
    </source>
</reference>
<keyword evidence="3" id="KW-0813">Transport</keyword>
<dbReference type="Pfam" id="PF12698">
    <property type="entry name" value="ABC2_membrane_3"/>
    <property type="match status" value="1"/>
</dbReference>
<evidence type="ECO:0000256" key="2">
    <source>
        <dbReference type="ARBA" id="ARBA00007783"/>
    </source>
</evidence>
<dbReference type="InterPro" id="IPR051449">
    <property type="entry name" value="ABC-2_transporter_component"/>
</dbReference>
<evidence type="ECO:0000313" key="10">
    <source>
        <dbReference type="EMBL" id="AHJ12583.1"/>
    </source>
</evidence>
<keyword evidence="6 8" id="KW-1133">Transmembrane helix</keyword>
<dbReference type="InterPro" id="IPR047817">
    <property type="entry name" value="ABC2_TM_bact-type"/>
</dbReference>
<evidence type="ECO:0000313" key="11">
    <source>
        <dbReference type="Proteomes" id="UP000019322"/>
    </source>
</evidence>
<proteinExistence type="inferred from homology"/>
<dbReference type="GO" id="GO:0140359">
    <property type="term" value="F:ABC-type transporter activity"/>
    <property type="evidence" value="ECO:0007669"/>
    <property type="project" value="InterPro"/>
</dbReference>
<feature type="domain" description="ABC transmembrane type-2" evidence="9">
    <location>
        <begin position="141"/>
        <end position="366"/>
    </location>
</feature>
<feature type="transmembrane region" description="Helical" evidence="8">
    <location>
        <begin position="310"/>
        <end position="329"/>
    </location>
</feature>
<feature type="transmembrane region" description="Helical" evidence="8">
    <location>
        <begin position="341"/>
        <end position="360"/>
    </location>
</feature>
<protein>
    <submittedName>
        <fullName evidence="10">ABC transporter, ATP-binding subunit, PltJ-like</fullName>
    </submittedName>
</protein>
<keyword evidence="4" id="KW-1003">Cell membrane</keyword>
<name>A0AA86AN99_SULMK</name>
<dbReference type="RefSeq" id="WP_025344461.1">
    <property type="nucleotide sequence ID" value="NZ_CP007201.1"/>
</dbReference>
<dbReference type="PROSITE" id="PS51012">
    <property type="entry name" value="ABC_TM2"/>
    <property type="match status" value="1"/>
</dbReference>
<evidence type="ECO:0000256" key="6">
    <source>
        <dbReference type="ARBA" id="ARBA00022989"/>
    </source>
</evidence>
<sequence length="367" mass="40783">MIRGFKAIFYKESKQISRDRGTLIFIFLIPIMQLLIFGYAINTTVSDIKTATLNLDRSQKSSELLWAFDNSGYFKVVKEVSSKEELVRDIVKGDIKVGIVIPENYSREIFAGRSGSLLVMIDGSDSSVASQAQQAASLIGFNLNLNMQNIEVPPKSIDVRTQMLFNPDSKTANFMVPGLIAVILNITTVILTSLSIVKEKERGTLEQIFVTPVEPLGLILGKIAPFNIIAFVQVIVVLLLMRFLFGVPISGSIILLLAMSLVYIFCMLGLGMLISTKAENQMQAIQYAFLTMLPAILLSGFMFPREGMPFIIYLVSYIVPATYFIDIMRGIVLRGADFFDVIENFLALLGLGILFITIAVKRFKKSL</sequence>
<keyword evidence="7 8" id="KW-0472">Membrane</keyword>
<evidence type="ECO:0000256" key="3">
    <source>
        <dbReference type="ARBA" id="ARBA00022448"/>
    </source>
</evidence>
<evidence type="ECO:0000256" key="1">
    <source>
        <dbReference type="ARBA" id="ARBA00004651"/>
    </source>
</evidence>
<dbReference type="InterPro" id="IPR013525">
    <property type="entry name" value="ABC2_TM"/>
</dbReference>
<feature type="transmembrane region" description="Helical" evidence="8">
    <location>
        <begin position="21"/>
        <end position="41"/>
    </location>
</feature>
<evidence type="ECO:0000256" key="4">
    <source>
        <dbReference type="ARBA" id="ARBA00022475"/>
    </source>
</evidence>
<dbReference type="EMBL" id="CP007201">
    <property type="protein sequence ID" value="AHJ12583.1"/>
    <property type="molecule type" value="Genomic_DNA"/>
</dbReference>
<evidence type="ECO:0000256" key="7">
    <source>
        <dbReference type="ARBA" id="ARBA00023136"/>
    </source>
</evidence>
<keyword evidence="10" id="KW-0067">ATP-binding</keyword>
<dbReference type="Proteomes" id="UP000019322">
    <property type="component" value="Chromosome"/>
</dbReference>
<dbReference type="PANTHER" id="PTHR30294:SF29">
    <property type="entry name" value="MULTIDRUG ABC TRANSPORTER PERMEASE YBHS-RELATED"/>
    <property type="match status" value="1"/>
</dbReference>
<evidence type="ECO:0000259" key="9">
    <source>
        <dbReference type="PROSITE" id="PS51012"/>
    </source>
</evidence>
<organism evidence="10 11">
    <name type="scientific">Sulfurospirillum multivorans (strain DM 12446 / JCM 15788 / NBRC 109480)</name>
    <dbReference type="NCBI Taxonomy" id="1150621"/>
    <lineage>
        <taxon>Bacteria</taxon>
        <taxon>Pseudomonadati</taxon>
        <taxon>Campylobacterota</taxon>
        <taxon>Epsilonproteobacteria</taxon>
        <taxon>Campylobacterales</taxon>
        <taxon>Sulfurospirillaceae</taxon>
        <taxon>Sulfurospirillum</taxon>
    </lineage>
</organism>
<evidence type="ECO:0000256" key="8">
    <source>
        <dbReference type="SAM" id="Phobius"/>
    </source>
</evidence>
<dbReference type="PANTHER" id="PTHR30294">
    <property type="entry name" value="MEMBRANE COMPONENT OF ABC TRANSPORTER YHHJ-RELATED"/>
    <property type="match status" value="1"/>
</dbReference>
<dbReference type="GO" id="GO:0005524">
    <property type="term" value="F:ATP binding"/>
    <property type="evidence" value="ECO:0007669"/>
    <property type="project" value="UniProtKB-KW"/>
</dbReference>
<feature type="transmembrane region" description="Helical" evidence="8">
    <location>
        <begin position="253"/>
        <end position="275"/>
    </location>
</feature>
<dbReference type="AlphaFoldDB" id="A0AA86AN99"/>
<comment type="subcellular location">
    <subcellularLocation>
        <location evidence="1">Cell membrane</location>
        <topology evidence="1">Multi-pass membrane protein</topology>
    </subcellularLocation>
</comment>
<dbReference type="KEGG" id="smul:SMUL_1322"/>
<comment type="similarity">
    <text evidence="2">Belongs to the ABC-2 integral membrane protein family.</text>
</comment>
<evidence type="ECO:0000256" key="5">
    <source>
        <dbReference type="ARBA" id="ARBA00022692"/>
    </source>
</evidence>
<gene>
    <name evidence="10" type="ORF">SMUL_1322</name>
</gene>
<feature type="transmembrane region" description="Helical" evidence="8">
    <location>
        <begin position="287"/>
        <end position="304"/>
    </location>
</feature>
<keyword evidence="5 8" id="KW-0812">Transmembrane</keyword>